<dbReference type="RefSeq" id="WP_396640352.1">
    <property type="nucleotide sequence ID" value="NZ_JBIQWL010000002.1"/>
</dbReference>
<proteinExistence type="predicted"/>
<organism evidence="2 3">
    <name type="scientific">Microbacterium alkaliflavum</name>
    <dbReference type="NCBI Taxonomy" id="3248839"/>
    <lineage>
        <taxon>Bacteria</taxon>
        <taxon>Bacillati</taxon>
        <taxon>Actinomycetota</taxon>
        <taxon>Actinomycetes</taxon>
        <taxon>Micrococcales</taxon>
        <taxon>Microbacteriaceae</taxon>
        <taxon>Microbacterium</taxon>
    </lineage>
</organism>
<name>A0ABW7Q6F9_9MICO</name>
<feature type="transmembrane region" description="Helical" evidence="1">
    <location>
        <begin position="12"/>
        <end position="32"/>
    </location>
</feature>
<keyword evidence="1" id="KW-1133">Transmembrane helix</keyword>
<gene>
    <name evidence="2" type="ORF">ACH3VR_08655</name>
</gene>
<keyword evidence="1" id="KW-0472">Membrane</keyword>
<dbReference type="InterPro" id="IPR009781">
    <property type="entry name" value="DUF1345"/>
</dbReference>
<feature type="transmembrane region" description="Helical" evidence="1">
    <location>
        <begin position="186"/>
        <end position="209"/>
    </location>
</feature>
<evidence type="ECO:0000256" key="1">
    <source>
        <dbReference type="SAM" id="Phobius"/>
    </source>
</evidence>
<feature type="transmembrane region" description="Helical" evidence="1">
    <location>
        <begin position="107"/>
        <end position="127"/>
    </location>
</feature>
<comment type="caution">
    <text evidence="2">The sequence shown here is derived from an EMBL/GenBank/DDBJ whole genome shotgun (WGS) entry which is preliminary data.</text>
</comment>
<evidence type="ECO:0000313" key="2">
    <source>
        <dbReference type="EMBL" id="MFH8250418.1"/>
    </source>
</evidence>
<dbReference type="Proteomes" id="UP001610861">
    <property type="component" value="Unassembled WGS sequence"/>
</dbReference>
<sequence length="213" mass="22683">MSKAPVHSRVLLRAIVALAVGFVVGACLWVLLDPWAGVLGGWGVTAGIAAGWILVVVWPMDAADTKSHATAEDPGRRTARIISVAASTASLVAVAAVLIQVRHAPPVESWILAGIALVAVAASWTLIQTDYMLRIAAIYYRDPVGGIDFNQADDPMYTDFAYISFGLGMAYQVADTNLRTNELRRIVLFQMLISYAFGAIILATVINLVSGLG</sequence>
<keyword evidence="3" id="KW-1185">Reference proteome</keyword>
<protein>
    <submittedName>
        <fullName evidence="2">DUF1345 domain-containing protein</fullName>
    </submittedName>
</protein>
<evidence type="ECO:0000313" key="3">
    <source>
        <dbReference type="Proteomes" id="UP001610861"/>
    </source>
</evidence>
<dbReference type="Pfam" id="PF07077">
    <property type="entry name" value="DUF1345"/>
    <property type="match status" value="1"/>
</dbReference>
<dbReference type="EMBL" id="JBIQWL010000002">
    <property type="protein sequence ID" value="MFH8250418.1"/>
    <property type="molecule type" value="Genomic_DNA"/>
</dbReference>
<reference evidence="2 3" key="1">
    <citation type="submission" date="2024-09" db="EMBL/GenBank/DDBJ databases">
        <authorList>
            <person name="Pan X."/>
        </authorList>
    </citation>
    <scope>NUCLEOTIDE SEQUENCE [LARGE SCALE GENOMIC DNA]</scope>
    <source>
        <strain evidence="2 3">B2969</strain>
    </source>
</reference>
<dbReference type="PROSITE" id="PS51257">
    <property type="entry name" value="PROKAR_LIPOPROTEIN"/>
    <property type="match status" value="1"/>
</dbReference>
<accession>A0ABW7Q6F9</accession>
<feature type="transmembrane region" description="Helical" evidence="1">
    <location>
        <begin position="81"/>
        <end position="101"/>
    </location>
</feature>
<feature type="transmembrane region" description="Helical" evidence="1">
    <location>
        <begin position="38"/>
        <end position="60"/>
    </location>
</feature>
<keyword evidence="1" id="KW-0812">Transmembrane</keyword>